<keyword evidence="2" id="KW-1185">Reference proteome</keyword>
<accession>A0AAE2YS41</accession>
<evidence type="ECO:0000313" key="1">
    <source>
        <dbReference type="EMBL" id="MBU2789329.1"/>
    </source>
</evidence>
<sequence>MAEIQRLLTEEDAAELRRARELLENPGLAARLVDQLGAPIEQGLQRLPQKWHREIGRISKTALGKAADAALFTLDDAPFRAPSPRWHQAAVAASGAVGGFFGLSALAVELPISTTIMLRSIIDIARSQGESISSPATKAACLEVFALGSTRQGTDDAAETGYYAARMALSGLVSEVGRAGASGAGSSASAALLALLRKVAERFGVAVTDKALAQLVPALGAIGGATINSIFITHFQDMATGHFLIRKLERKYGQAFIAEAYQALA</sequence>
<dbReference type="PANTHER" id="PTHR41260">
    <property type="entry name" value="PROTEIN ECSC"/>
    <property type="match status" value="1"/>
</dbReference>
<name>A0AAE2YS41_9PROT</name>
<gene>
    <name evidence="1" type="ORF">HFQ13_14155</name>
</gene>
<organism evidence="1 2">
    <name type="scientific">Igneacidithiobacillus copahuensis</name>
    <dbReference type="NCBI Taxonomy" id="2724909"/>
    <lineage>
        <taxon>Bacteria</taxon>
        <taxon>Pseudomonadati</taxon>
        <taxon>Pseudomonadota</taxon>
        <taxon>Acidithiobacillia</taxon>
        <taxon>Acidithiobacillales</taxon>
        <taxon>Acidithiobacillaceae</taxon>
        <taxon>Igneacidithiobacillus</taxon>
    </lineage>
</organism>
<dbReference type="PANTHER" id="PTHR41260:SF1">
    <property type="entry name" value="PROTEIN ECSC"/>
    <property type="match status" value="1"/>
</dbReference>
<dbReference type="EMBL" id="JAAXYO010000196">
    <property type="protein sequence ID" value="MBU2789329.1"/>
    <property type="molecule type" value="Genomic_DNA"/>
</dbReference>
<reference evidence="1" key="1">
    <citation type="journal article" date="2021" name="ISME J.">
        <title>Genomic evolution of the class Acidithiobacillia: deep-branching Proteobacteria living in extreme acidic conditions.</title>
        <authorList>
            <person name="Moya-Beltran A."/>
            <person name="Beard S."/>
            <person name="Rojas-Villalobos C."/>
            <person name="Issotta F."/>
            <person name="Gallardo Y."/>
            <person name="Ulloa R."/>
            <person name="Giaveno A."/>
            <person name="Degli Esposti M."/>
            <person name="Johnson D.B."/>
            <person name="Quatrini R."/>
        </authorList>
    </citation>
    <scope>NUCLEOTIDE SEQUENCE</scope>
    <source>
        <strain evidence="1">VAN18-1</strain>
    </source>
</reference>
<dbReference type="AlphaFoldDB" id="A0AAE2YS41"/>
<dbReference type="InterPro" id="IPR024787">
    <property type="entry name" value="EcsC"/>
</dbReference>
<evidence type="ECO:0000313" key="2">
    <source>
        <dbReference type="Proteomes" id="UP001197378"/>
    </source>
</evidence>
<dbReference type="Pfam" id="PF12787">
    <property type="entry name" value="EcsC"/>
    <property type="match status" value="1"/>
</dbReference>
<dbReference type="Proteomes" id="UP001197378">
    <property type="component" value="Unassembled WGS sequence"/>
</dbReference>
<protein>
    <submittedName>
        <fullName evidence="1">EcsC family protein</fullName>
    </submittedName>
</protein>
<proteinExistence type="predicted"/>
<comment type="caution">
    <text evidence="1">The sequence shown here is derived from an EMBL/GenBank/DDBJ whole genome shotgun (WGS) entry which is preliminary data.</text>
</comment>
<dbReference type="RefSeq" id="WP_215873245.1">
    <property type="nucleotide sequence ID" value="NZ_JAAXYO010000196.1"/>
</dbReference>